<dbReference type="GO" id="GO:0003676">
    <property type="term" value="F:nucleic acid binding"/>
    <property type="evidence" value="ECO:0007669"/>
    <property type="project" value="InterPro"/>
</dbReference>
<protein>
    <recommendedName>
        <fullName evidence="2">Reverse transcriptase domain-containing protein</fullName>
    </recommendedName>
</protein>
<dbReference type="CDD" id="cd06222">
    <property type="entry name" value="RNase_H_like"/>
    <property type="match status" value="1"/>
</dbReference>
<reference evidence="3" key="2">
    <citation type="submission" date="2021-03" db="UniProtKB">
        <authorList>
            <consortium name="EnsemblPlants"/>
        </authorList>
    </citation>
    <scope>IDENTIFICATION</scope>
</reference>
<dbReference type="PANTHER" id="PTHR33116">
    <property type="entry name" value="REVERSE TRANSCRIPTASE ZINC-BINDING DOMAIN-CONTAINING PROTEIN-RELATED-RELATED"/>
    <property type="match status" value="1"/>
</dbReference>
<dbReference type="CDD" id="cd01650">
    <property type="entry name" value="RT_nLTR_like"/>
    <property type="match status" value="1"/>
</dbReference>
<dbReference type="InterPro" id="IPR044730">
    <property type="entry name" value="RNase_H-like_dom_plant"/>
</dbReference>
<feature type="domain" description="Reverse transcriptase" evidence="2">
    <location>
        <begin position="867"/>
        <end position="1137"/>
    </location>
</feature>
<dbReference type="InterPro" id="IPR000477">
    <property type="entry name" value="RT_dom"/>
</dbReference>
<dbReference type="EnsemblPlants" id="evm.model.07.1421">
    <property type="protein sequence ID" value="cds.evm.model.07.1421"/>
    <property type="gene ID" value="evm.TU.07.1421"/>
</dbReference>
<dbReference type="PANTHER" id="PTHR33116:SF86">
    <property type="entry name" value="REVERSE TRANSCRIPTASE DOMAIN-CONTAINING PROTEIN"/>
    <property type="match status" value="1"/>
</dbReference>
<dbReference type="Pfam" id="PF03372">
    <property type="entry name" value="Exo_endo_phos"/>
    <property type="match status" value="1"/>
</dbReference>
<keyword evidence="4" id="KW-1185">Reference proteome</keyword>
<dbReference type="Pfam" id="PF14392">
    <property type="entry name" value="zf-CCHC_4"/>
    <property type="match status" value="1"/>
</dbReference>
<feature type="region of interest" description="Disordered" evidence="1">
    <location>
        <begin position="306"/>
        <end position="331"/>
    </location>
</feature>
<dbReference type="Pfam" id="PF13966">
    <property type="entry name" value="zf-RVT"/>
    <property type="match status" value="1"/>
</dbReference>
<name>A0A803Q2K8_CANSA</name>
<feature type="compositionally biased region" description="Low complexity" evidence="1">
    <location>
        <begin position="306"/>
        <end position="318"/>
    </location>
</feature>
<dbReference type="SUPFAM" id="SSF56219">
    <property type="entry name" value="DNase I-like"/>
    <property type="match status" value="1"/>
</dbReference>
<dbReference type="InterPro" id="IPR036397">
    <property type="entry name" value="RNaseH_sf"/>
</dbReference>
<dbReference type="InterPro" id="IPR012337">
    <property type="entry name" value="RNaseH-like_sf"/>
</dbReference>
<dbReference type="InterPro" id="IPR005135">
    <property type="entry name" value="Endo/exonuclease/phosphatase"/>
</dbReference>
<proteinExistence type="predicted"/>
<evidence type="ECO:0000256" key="1">
    <source>
        <dbReference type="SAM" id="MobiDB-lite"/>
    </source>
</evidence>
<evidence type="ECO:0000313" key="4">
    <source>
        <dbReference type="Proteomes" id="UP000596661"/>
    </source>
</evidence>
<accession>A0A803Q2K8</accession>
<dbReference type="InterPro" id="IPR026960">
    <property type="entry name" value="RVT-Znf"/>
</dbReference>
<sequence length="1734" mass="195578">MKLSDRERDVQTLPVSPTSGITAAQNLSLYARVVTSREFNRKTFKIKMSGHWEGQYPATITDHHSGLFLVTFGCLGDLRKVLFMEPWHFQNHHIVLSPPSALQIASAESLHLSPFWVQLHRLPFLSKSRVMAEWAGNIVGTYIDVHEDSLNEGWGPFLRFRASIDISKPLLRGKMVKLRDSREEFWVEFRYERLPEFCFECGTIGHPFEHCHSFLEKLYTGVEPSMSYGPEMIGSPLPQSGYDRYRTDFFKGEVWPLMTRLAKKSITAVLPQSSFPFATYPPSSSTINITPSTDHSPTSLNSALYTTPAATPTLPTNTVKNHQPQRDNGKGKSIAIANEDKENCNPNKMFKRQLNAESLRSVLKRCRSNDPSTRSATPPSTMNCLSWNARGLGNPRAVRYLRLLIAEHAPCLLFIIESKLKAGSIDKIRHSLRFPHGIEVPRQGHGGGLLLLWKSYVSVTLNNFSTNHIDCFVENNEGPSFHFTGFYGHPCTTQRHHTWTMLKRCHDIAPLSPWLVLGDFNEILSNADKIGGSVRNPLQIDAFRGTVTACNLNVLPFDGDRITWTSQGQGKGDIKERLDYGFVNDHWDSTFQSSSLQHLDYYTSDHRAVKLMVSALNEQPPETRFKSRFRFEKIWLQEEQCAALISNNWATDSSNNISQLMANISTVTNKLQHWHHATFGQLKEQIKDSHKHVAALHNSSRSDPDHLQAVQSSEQILDELLAKEEDYWHQRSRISWLQSGDSNTKFFHQHASTRKKNNQIRKLTDANGNVQTSSQALLAITTDYYQDLFTSNGVDQESLDIILDKIPSVIDHESQMFLSSPFTATDVHSALKTMSDDKSPGLDGLSVMFYTNYWHIVGQQVTAAVLDVLNNGADPSTFNTTLITLIPKVKKPTHITQYRPISLCNVLYKLVSKAIVMRLKPFLPQVISEYQSAFISQRLITDNILVAFELLHSLKGRKRGSKGFAAIKLDMSKAFDRVEWNFVAQVMLKMGFGTTLVDLILRCLTTVTYSFLLNGSIKGLVTPSRGIRQGDPLSPYLFLICAEGLSRLLQHEESTGALQGLKISRNAPSVSHLFFADDSVLFCRANRQSARSIHRCLQTYSQASGQVINPDKCVLSFSDNTKRHEQDFFTALLGMPIQPCHEQYLGLPSFAGRDKKKLFGGITDKIWKLLSSWKEHLFSAGGKEILLKAVVQAIPTYAMSCFRLPITLCHQIESMMANFWWGSSASGKSIHWKNWNFLCKAKVQGGLGFRNFIHFNQALLAKQAWRLIEFPNSLLSKLLRHRYFSNELLLKGLRWRVGSGLSINCATDAWLPGTTTFKPYFFKGADPNLLVADLITEQRQWDLISLRANFSQPDVDRILSIPLSLFPHDDAMIWSHSFTGIYNVKSGYQLAVSYAEQDDTASSHSMENWWSTFWKMKLPPKVRIFVWKVFHSTLPVAAELFRRHIATSPHCSICNSAEESINHALFDCPRAKAVWELSSLHIDFHTLRQSASADILLHLSTALSTSEFELFLVLCWCNWHERNAIYHGNTVRSSQAVASYAPSYLAEFQNARAKRSQPTPISIAATDPRPSSEFTHAPKWTAPPQGRLKLNTDAAIDKARNKVGIGATLRNSDGFIVAAISKPLLGNYKAEEMEAIGLALSLNWLISNNLSVDFIETDSLLVVQGLLSSQSYLSAFHAILNNINFLVSFFPRAQINHVFRSANTYAHTLAKYALTVDTECIWVETFPSPLVTLM</sequence>
<evidence type="ECO:0000313" key="3">
    <source>
        <dbReference type="EnsemblPlants" id="cds.evm.model.07.1421"/>
    </source>
</evidence>
<dbReference type="Gramene" id="evm.model.07.1421">
    <property type="protein sequence ID" value="cds.evm.model.07.1421"/>
    <property type="gene ID" value="evm.TU.07.1421"/>
</dbReference>
<evidence type="ECO:0000259" key="2">
    <source>
        <dbReference type="PROSITE" id="PS50878"/>
    </source>
</evidence>
<dbReference type="EMBL" id="UZAU01000666">
    <property type="status" value="NOT_ANNOTATED_CDS"/>
    <property type="molecule type" value="Genomic_DNA"/>
</dbReference>
<dbReference type="GO" id="GO:0004523">
    <property type="term" value="F:RNA-DNA hybrid ribonuclease activity"/>
    <property type="evidence" value="ECO:0007669"/>
    <property type="project" value="InterPro"/>
</dbReference>
<dbReference type="Pfam" id="PF13456">
    <property type="entry name" value="RVT_3"/>
    <property type="match status" value="1"/>
</dbReference>
<feature type="region of interest" description="Disordered" evidence="1">
    <location>
        <begin position="1557"/>
        <end position="1578"/>
    </location>
</feature>
<dbReference type="InterPro" id="IPR036691">
    <property type="entry name" value="Endo/exonu/phosph_ase_sf"/>
</dbReference>
<dbReference type="SUPFAM" id="SSF53098">
    <property type="entry name" value="Ribonuclease H-like"/>
    <property type="match status" value="1"/>
</dbReference>
<organism evidence="3 4">
    <name type="scientific">Cannabis sativa</name>
    <name type="common">Hemp</name>
    <name type="synonym">Marijuana</name>
    <dbReference type="NCBI Taxonomy" id="3483"/>
    <lineage>
        <taxon>Eukaryota</taxon>
        <taxon>Viridiplantae</taxon>
        <taxon>Streptophyta</taxon>
        <taxon>Embryophyta</taxon>
        <taxon>Tracheophyta</taxon>
        <taxon>Spermatophyta</taxon>
        <taxon>Magnoliopsida</taxon>
        <taxon>eudicotyledons</taxon>
        <taxon>Gunneridae</taxon>
        <taxon>Pentapetalae</taxon>
        <taxon>rosids</taxon>
        <taxon>fabids</taxon>
        <taxon>Rosales</taxon>
        <taxon>Cannabaceae</taxon>
        <taxon>Cannabis</taxon>
    </lineage>
</organism>
<dbReference type="InterPro" id="IPR025836">
    <property type="entry name" value="Zn_knuckle_CX2CX4HX4C"/>
</dbReference>
<dbReference type="SUPFAM" id="SSF56672">
    <property type="entry name" value="DNA/RNA polymerases"/>
    <property type="match status" value="1"/>
</dbReference>
<dbReference type="Proteomes" id="UP000596661">
    <property type="component" value="Chromosome 7"/>
</dbReference>
<dbReference type="InterPro" id="IPR002156">
    <property type="entry name" value="RNaseH_domain"/>
</dbReference>
<reference evidence="3" key="1">
    <citation type="submission" date="2018-11" db="EMBL/GenBank/DDBJ databases">
        <authorList>
            <person name="Grassa J C."/>
        </authorList>
    </citation>
    <scope>NUCLEOTIDE SEQUENCE [LARGE SCALE GENOMIC DNA]</scope>
</reference>
<dbReference type="Pfam" id="PF00078">
    <property type="entry name" value="RVT_1"/>
    <property type="match status" value="1"/>
</dbReference>
<dbReference type="PROSITE" id="PS50878">
    <property type="entry name" value="RT_POL"/>
    <property type="match status" value="1"/>
</dbReference>
<dbReference type="Gene3D" id="3.30.420.10">
    <property type="entry name" value="Ribonuclease H-like superfamily/Ribonuclease H"/>
    <property type="match status" value="1"/>
</dbReference>
<dbReference type="InterPro" id="IPR043502">
    <property type="entry name" value="DNA/RNA_pol_sf"/>
</dbReference>
<dbReference type="Gene3D" id="3.60.10.10">
    <property type="entry name" value="Endonuclease/exonuclease/phosphatase"/>
    <property type="match status" value="1"/>
</dbReference>